<dbReference type="EMBL" id="CCFA01002514">
    <property type="protein sequence ID" value="CDW97874.1"/>
    <property type="molecule type" value="Genomic_DNA"/>
</dbReference>
<evidence type="ECO:0000313" key="1">
    <source>
        <dbReference type="EMBL" id="CDW97874.1"/>
    </source>
</evidence>
<sequence>MSFMSKNVGGCQGAPPHLAPPYQVLVSSMLAATFEAILELLL</sequence>
<protein>
    <submittedName>
        <fullName evidence="1">Uncharacterized protein</fullName>
    </submittedName>
</protein>
<dbReference type="Proteomes" id="UP000242770">
    <property type="component" value="Unassembled WGS sequence"/>
</dbReference>
<gene>
    <name evidence="1" type="primary">SSCI42100.1</name>
</gene>
<evidence type="ECO:0000313" key="2">
    <source>
        <dbReference type="Proteomes" id="UP000242770"/>
    </source>
</evidence>
<accession>A0A0F7S905</accession>
<organism evidence="1 2">
    <name type="scientific">Sporisorium scitamineum</name>
    <dbReference type="NCBI Taxonomy" id="49012"/>
    <lineage>
        <taxon>Eukaryota</taxon>
        <taxon>Fungi</taxon>
        <taxon>Dikarya</taxon>
        <taxon>Basidiomycota</taxon>
        <taxon>Ustilaginomycotina</taxon>
        <taxon>Ustilaginomycetes</taxon>
        <taxon>Ustilaginales</taxon>
        <taxon>Ustilaginaceae</taxon>
        <taxon>Sporisorium</taxon>
    </lineage>
</organism>
<name>A0A0F7S905_9BASI</name>
<dbReference type="AlphaFoldDB" id="A0A0F7S905"/>
<keyword evidence="2" id="KW-1185">Reference proteome</keyword>
<proteinExistence type="predicted"/>
<reference evidence="2" key="1">
    <citation type="submission" date="2014-06" db="EMBL/GenBank/DDBJ databases">
        <authorList>
            <person name="Berkman P.J."/>
        </authorList>
    </citation>
    <scope>NUCLEOTIDE SEQUENCE [LARGE SCALE GENOMIC DNA]</scope>
</reference>